<evidence type="ECO:0000256" key="2">
    <source>
        <dbReference type="ARBA" id="ARBA00023125"/>
    </source>
</evidence>
<dbReference type="Proteomes" id="UP001501333">
    <property type="component" value="Unassembled WGS sequence"/>
</dbReference>
<evidence type="ECO:0000313" key="5">
    <source>
        <dbReference type="EMBL" id="GAA4134691.1"/>
    </source>
</evidence>
<keyword evidence="2" id="KW-0238">DNA-binding</keyword>
<evidence type="ECO:0000256" key="1">
    <source>
        <dbReference type="ARBA" id="ARBA00023015"/>
    </source>
</evidence>
<dbReference type="SUPFAM" id="SSF53822">
    <property type="entry name" value="Periplasmic binding protein-like I"/>
    <property type="match status" value="1"/>
</dbReference>
<dbReference type="Gene3D" id="1.10.260.40">
    <property type="entry name" value="lambda repressor-like DNA-binding domains"/>
    <property type="match status" value="1"/>
</dbReference>
<gene>
    <name evidence="5" type="ORF">GCM10022250_29460</name>
</gene>
<dbReference type="PANTHER" id="PTHR30146">
    <property type="entry name" value="LACI-RELATED TRANSCRIPTIONAL REPRESSOR"/>
    <property type="match status" value="1"/>
</dbReference>
<dbReference type="Pfam" id="PF00356">
    <property type="entry name" value="LacI"/>
    <property type="match status" value="1"/>
</dbReference>
<dbReference type="SMART" id="SM00354">
    <property type="entry name" value="HTH_LACI"/>
    <property type="match status" value="1"/>
</dbReference>
<dbReference type="InterPro" id="IPR001761">
    <property type="entry name" value="Peripla_BP/Lac1_sug-bd_dom"/>
</dbReference>
<proteinExistence type="predicted"/>
<evidence type="ECO:0000259" key="4">
    <source>
        <dbReference type="PROSITE" id="PS50932"/>
    </source>
</evidence>
<evidence type="ECO:0000256" key="3">
    <source>
        <dbReference type="ARBA" id="ARBA00023163"/>
    </source>
</evidence>
<comment type="caution">
    <text evidence="5">The sequence shown here is derived from an EMBL/GenBank/DDBJ whole genome shotgun (WGS) entry which is preliminary data.</text>
</comment>
<dbReference type="PANTHER" id="PTHR30146:SF109">
    <property type="entry name" value="HTH-TYPE TRANSCRIPTIONAL REGULATOR GALS"/>
    <property type="match status" value="1"/>
</dbReference>
<dbReference type="RefSeq" id="WP_229350853.1">
    <property type="nucleotide sequence ID" value="NZ_BAABAO010000013.1"/>
</dbReference>
<dbReference type="CDD" id="cd01392">
    <property type="entry name" value="HTH_LacI"/>
    <property type="match status" value="1"/>
</dbReference>
<dbReference type="EMBL" id="BAABAO010000013">
    <property type="protein sequence ID" value="GAA4134691.1"/>
    <property type="molecule type" value="Genomic_DNA"/>
</dbReference>
<dbReference type="PROSITE" id="PS50932">
    <property type="entry name" value="HTH_LACI_2"/>
    <property type="match status" value="1"/>
</dbReference>
<dbReference type="InterPro" id="IPR000843">
    <property type="entry name" value="HTH_LacI"/>
</dbReference>
<dbReference type="Gene3D" id="3.40.50.2300">
    <property type="match status" value="1"/>
</dbReference>
<organism evidence="5 6">
    <name type="scientific">Flavobacterium chungbukense</name>
    <dbReference type="NCBI Taxonomy" id="877464"/>
    <lineage>
        <taxon>Bacteria</taxon>
        <taxon>Pseudomonadati</taxon>
        <taxon>Bacteroidota</taxon>
        <taxon>Flavobacteriia</taxon>
        <taxon>Flavobacteriales</taxon>
        <taxon>Flavobacteriaceae</taxon>
        <taxon>Flavobacterium</taxon>
    </lineage>
</organism>
<keyword evidence="1" id="KW-0805">Transcription regulation</keyword>
<evidence type="ECO:0000313" key="6">
    <source>
        <dbReference type="Proteomes" id="UP001501333"/>
    </source>
</evidence>
<reference evidence="6" key="1">
    <citation type="journal article" date="2019" name="Int. J. Syst. Evol. Microbiol.">
        <title>The Global Catalogue of Microorganisms (GCM) 10K type strain sequencing project: providing services to taxonomists for standard genome sequencing and annotation.</title>
        <authorList>
            <consortium name="The Broad Institute Genomics Platform"/>
            <consortium name="The Broad Institute Genome Sequencing Center for Infectious Disease"/>
            <person name="Wu L."/>
            <person name="Ma J."/>
        </authorList>
    </citation>
    <scope>NUCLEOTIDE SEQUENCE [LARGE SCALE GENOMIC DNA]</scope>
    <source>
        <strain evidence="6">JCM 17386</strain>
    </source>
</reference>
<accession>A0ABP7YDS4</accession>
<name>A0ABP7YDS4_9FLAO</name>
<dbReference type="InterPro" id="IPR010982">
    <property type="entry name" value="Lambda_DNA-bd_dom_sf"/>
</dbReference>
<dbReference type="SUPFAM" id="SSF47413">
    <property type="entry name" value="lambda repressor-like DNA-binding domains"/>
    <property type="match status" value="1"/>
</dbReference>
<protein>
    <recommendedName>
        <fullName evidence="4">HTH lacI-type domain-containing protein</fullName>
    </recommendedName>
</protein>
<dbReference type="InterPro" id="IPR028082">
    <property type="entry name" value="Peripla_BP_I"/>
</dbReference>
<sequence length="199" mass="22285">MKNKAVSMQNIADQLKISISTVSFVLNGKAREKHISAALTQKVLAYAKSVNYQPNKIAQSLRTGKSNLLVFMVEDISDACFSKLASAFEGLAYNEGYKVIFCSNKNNDDKAMELINFFCHWQADGFILASSAGIQGAVKNLFKKDLPVILLNRRFENIERCSITVERVELSFGPSQSLQILSTQLMDLMLRLLNKKHTK</sequence>
<keyword evidence="3" id="KW-0804">Transcription</keyword>
<dbReference type="Pfam" id="PF00532">
    <property type="entry name" value="Peripla_BP_1"/>
    <property type="match status" value="1"/>
</dbReference>
<feature type="domain" description="HTH lacI-type" evidence="4">
    <location>
        <begin position="6"/>
        <end position="63"/>
    </location>
</feature>
<keyword evidence="6" id="KW-1185">Reference proteome</keyword>